<evidence type="ECO:0000256" key="3">
    <source>
        <dbReference type="ARBA" id="ARBA00022692"/>
    </source>
</evidence>
<keyword evidence="2" id="KW-1003">Cell membrane</keyword>
<dbReference type="AlphaFoldDB" id="A0AAE9L379"/>
<reference evidence="9" key="1">
    <citation type="journal article" date="2022" name="Microbiol. Resour. Announc.">
        <title>Genome Sequence of Cupriavidus campinensis Strain G5, a Member of a Bacterial Consortium Capable of Polyethylene Degradation.</title>
        <authorList>
            <person name="Schneider B."/>
            <person name="Pfeiffer F."/>
            <person name="Dyall-Smith M."/>
            <person name="Kunte H.J."/>
        </authorList>
    </citation>
    <scope>NUCLEOTIDE SEQUENCE</scope>
    <source>
        <strain evidence="9">G5</strain>
    </source>
</reference>
<feature type="region of interest" description="Disordered" evidence="6">
    <location>
        <begin position="1"/>
        <end position="21"/>
    </location>
</feature>
<protein>
    <submittedName>
        <fullName evidence="9">RDD family protein</fullName>
    </submittedName>
</protein>
<evidence type="ECO:0000256" key="1">
    <source>
        <dbReference type="ARBA" id="ARBA00004651"/>
    </source>
</evidence>
<dbReference type="RefSeq" id="WP_250025142.1">
    <property type="nucleotide sequence ID" value="NZ_CP097330.1"/>
</dbReference>
<dbReference type="InterPro" id="IPR051791">
    <property type="entry name" value="Pra-immunoreactive"/>
</dbReference>
<dbReference type="InterPro" id="IPR010432">
    <property type="entry name" value="RDD"/>
</dbReference>
<dbReference type="KEGG" id="ccam:M5D45_04500"/>
<proteinExistence type="predicted"/>
<dbReference type="Proteomes" id="UP001056132">
    <property type="component" value="Chromosome 1"/>
</dbReference>
<dbReference type="PANTHER" id="PTHR36115:SF10">
    <property type="entry name" value="RDD DOMAIN-CONTAINING PROTEIN"/>
    <property type="match status" value="1"/>
</dbReference>
<name>A0AAE9L379_9BURK</name>
<organism evidence="9 10">
    <name type="scientific">Cupriavidus campinensis</name>
    <dbReference type="NCBI Taxonomy" id="151783"/>
    <lineage>
        <taxon>Bacteria</taxon>
        <taxon>Pseudomonadati</taxon>
        <taxon>Pseudomonadota</taxon>
        <taxon>Betaproteobacteria</taxon>
        <taxon>Burkholderiales</taxon>
        <taxon>Burkholderiaceae</taxon>
        <taxon>Cupriavidus</taxon>
    </lineage>
</organism>
<keyword evidence="4 7" id="KW-1133">Transmembrane helix</keyword>
<evidence type="ECO:0000256" key="6">
    <source>
        <dbReference type="SAM" id="MobiDB-lite"/>
    </source>
</evidence>
<keyword evidence="5 7" id="KW-0472">Membrane</keyword>
<evidence type="ECO:0000313" key="10">
    <source>
        <dbReference type="Proteomes" id="UP001056132"/>
    </source>
</evidence>
<evidence type="ECO:0000259" key="8">
    <source>
        <dbReference type="Pfam" id="PF06271"/>
    </source>
</evidence>
<evidence type="ECO:0000256" key="7">
    <source>
        <dbReference type="SAM" id="Phobius"/>
    </source>
</evidence>
<evidence type="ECO:0000256" key="4">
    <source>
        <dbReference type="ARBA" id="ARBA00022989"/>
    </source>
</evidence>
<feature type="transmembrane region" description="Helical" evidence="7">
    <location>
        <begin position="140"/>
        <end position="158"/>
    </location>
</feature>
<dbReference type="PANTHER" id="PTHR36115">
    <property type="entry name" value="PROLINE-RICH ANTIGEN HOMOLOG-RELATED"/>
    <property type="match status" value="1"/>
</dbReference>
<evidence type="ECO:0000256" key="5">
    <source>
        <dbReference type="ARBA" id="ARBA00023136"/>
    </source>
</evidence>
<dbReference type="Pfam" id="PF06271">
    <property type="entry name" value="RDD"/>
    <property type="match status" value="1"/>
</dbReference>
<evidence type="ECO:0000256" key="2">
    <source>
        <dbReference type="ARBA" id="ARBA00022475"/>
    </source>
</evidence>
<evidence type="ECO:0000313" key="9">
    <source>
        <dbReference type="EMBL" id="URF05099.1"/>
    </source>
</evidence>
<feature type="transmembrane region" description="Helical" evidence="7">
    <location>
        <begin position="114"/>
        <end position="134"/>
    </location>
</feature>
<reference evidence="9" key="2">
    <citation type="submission" date="2022-05" db="EMBL/GenBank/DDBJ databases">
        <authorList>
            <person name="Kunte H.-J."/>
        </authorList>
    </citation>
    <scope>NUCLEOTIDE SEQUENCE</scope>
    <source>
        <strain evidence="9">G5</strain>
    </source>
</reference>
<keyword evidence="3 7" id="KW-0812">Transmembrane</keyword>
<dbReference type="EMBL" id="CP097330">
    <property type="protein sequence ID" value="URF05099.1"/>
    <property type="molecule type" value="Genomic_DNA"/>
</dbReference>
<gene>
    <name evidence="9" type="ORF">M5D45_04500</name>
</gene>
<feature type="transmembrane region" description="Helical" evidence="7">
    <location>
        <begin position="31"/>
        <end position="53"/>
    </location>
</feature>
<sequence length="189" mass="21233">MPAASPATPAPPASMPSRAPRTPTLRRRLTCMLYEGVLLFGVLMAASAVYLLARPVLQRLGLDQPYVDQAWMFVVLACYFTWFWQRDGQTLAMQTWRIRLETAAGEPPHWTRALLRYVLAWLWLPPAAAVGHALGLTRGPFVGVLVAGLLVWIALAWLDPRRQFLHDRLAGTRLIDLRDPRDPRPASKS</sequence>
<comment type="subcellular location">
    <subcellularLocation>
        <location evidence="1">Cell membrane</location>
        <topology evidence="1">Multi-pass membrane protein</topology>
    </subcellularLocation>
</comment>
<accession>A0AAE9L379</accession>
<feature type="domain" description="RDD" evidence="8">
    <location>
        <begin position="23"/>
        <end position="171"/>
    </location>
</feature>
<feature type="transmembrane region" description="Helical" evidence="7">
    <location>
        <begin position="65"/>
        <end position="84"/>
    </location>
</feature>
<dbReference type="GO" id="GO:0005886">
    <property type="term" value="C:plasma membrane"/>
    <property type="evidence" value="ECO:0007669"/>
    <property type="project" value="UniProtKB-SubCell"/>
</dbReference>